<dbReference type="Gene3D" id="3.40.50.1820">
    <property type="entry name" value="alpha/beta hydrolase"/>
    <property type="match status" value="1"/>
</dbReference>
<feature type="domain" description="AB hydrolase-1" evidence="3">
    <location>
        <begin position="40"/>
        <end position="289"/>
    </location>
</feature>
<dbReference type="Pfam" id="PF00561">
    <property type="entry name" value="Abhydrolase_1"/>
    <property type="match status" value="1"/>
</dbReference>
<dbReference type="SUPFAM" id="SSF53474">
    <property type="entry name" value="alpha/beta-Hydrolases"/>
    <property type="match status" value="1"/>
</dbReference>
<dbReference type="InterPro" id="IPR000639">
    <property type="entry name" value="Epox_hydrolase-like"/>
</dbReference>
<dbReference type="EMBL" id="OZ004260">
    <property type="protein sequence ID" value="CAK7920218.1"/>
    <property type="molecule type" value="Genomic_DNA"/>
</dbReference>
<dbReference type="InterPro" id="IPR029058">
    <property type="entry name" value="AB_hydrolase_fold"/>
</dbReference>
<evidence type="ECO:0000313" key="4">
    <source>
        <dbReference type="EMBL" id="CAK7920218.1"/>
    </source>
</evidence>
<gene>
    <name evidence="4" type="ORF">CAAN4_H00166</name>
</gene>
<keyword evidence="5" id="KW-1185">Reference proteome</keyword>
<reference evidence="4 5" key="1">
    <citation type="submission" date="2024-01" db="EMBL/GenBank/DDBJ databases">
        <authorList>
            <consortium name="Genoscope - CEA"/>
            <person name="William W."/>
        </authorList>
    </citation>
    <scope>NUCLEOTIDE SEQUENCE [LARGE SCALE GENOMIC DNA]</scope>
    <source>
        <strain evidence="4 5">29B2s-10</strain>
    </source>
</reference>
<dbReference type="PRINTS" id="PR00412">
    <property type="entry name" value="EPOXHYDRLASE"/>
</dbReference>
<organism evidence="4 5">
    <name type="scientific">[Candida] anglica</name>
    <dbReference type="NCBI Taxonomy" id="148631"/>
    <lineage>
        <taxon>Eukaryota</taxon>
        <taxon>Fungi</taxon>
        <taxon>Dikarya</taxon>
        <taxon>Ascomycota</taxon>
        <taxon>Saccharomycotina</taxon>
        <taxon>Pichiomycetes</taxon>
        <taxon>Debaryomycetaceae</taxon>
        <taxon>Kurtzmaniella</taxon>
    </lineage>
</organism>
<evidence type="ECO:0000313" key="5">
    <source>
        <dbReference type="Proteomes" id="UP001497600"/>
    </source>
</evidence>
<proteinExistence type="inferred from homology"/>
<comment type="similarity">
    <text evidence="2">Belongs to the AB hydrolase superfamily. Epoxide hydrolase family.</text>
</comment>
<sequence length="309" mass="35606">MAPTQHIVKLHSGSREFSTLSNYSQEDIFVNENKKWTRIVFLIHGFPDINSSFDASWDTILNILPGTLLLAPTLRGYEPSSQGNLKDYKLSQLADDVRSWILEVSPEGTIPVHLVGHDWGAGVSFKTAHTYPELLASISTLAFPYLTNIKPWEMLWYCPLQMYYSSYIFTMQFAFLYKKKLTDKSKNSYINKLWKFWSPTWKFSEDDIEEVKETFQKPGVPDSATAYYRCMDLKELAWPVDFDKVPTLILGGDSDGCMTKSVYELEARKLKNVPNVKVQLLSKLGHFLHRQDPVKVAEIFSDWILKHDV</sequence>
<protein>
    <recommendedName>
        <fullName evidence="3">AB hydrolase-1 domain-containing protein</fullName>
    </recommendedName>
</protein>
<evidence type="ECO:0000259" key="3">
    <source>
        <dbReference type="Pfam" id="PF00561"/>
    </source>
</evidence>
<dbReference type="PANTHER" id="PTHR43329">
    <property type="entry name" value="EPOXIDE HYDROLASE"/>
    <property type="match status" value="1"/>
</dbReference>
<keyword evidence="1" id="KW-0378">Hydrolase</keyword>
<name>A0ABP0EIY9_9ASCO</name>
<evidence type="ECO:0000256" key="2">
    <source>
        <dbReference type="ARBA" id="ARBA00038334"/>
    </source>
</evidence>
<dbReference type="Proteomes" id="UP001497600">
    <property type="component" value="Chromosome H"/>
</dbReference>
<dbReference type="InterPro" id="IPR000073">
    <property type="entry name" value="AB_hydrolase_1"/>
</dbReference>
<accession>A0ABP0EIY9</accession>
<evidence type="ECO:0000256" key="1">
    <source>
        <dbReference type="ARBA" id="ARBA00022801"/>
    </source>
</evidence>